<dbReference type="AlphaFoldDB" id="A0A1V3FH92"/>
<dbReference type="PANTHER" id="PTHR43479:SF11">
    <property type="entry name" value="ACREF_ENVCD OPERON REPRESSOR-RELATED"/>
    <property type="match status" value="1"/>
</dbReference>
<dbReference type="RefSeq" id="WP_077429700.1">
    <property type="nucleotide sequence ID" value="NZ_MQAD01000026.1"/>
</dbReference>
<dbReference type="Proteomes" id="UP000188458">
    <property type="component" value="Unassembled WGS sequence"/>
</dbReference>
<dbReference type="Gene3D" id="1.10.10.60">
    <property type="entry name" value="Homeodomain-like"/>
    <property type="match status" value="1"/>
</dbReference>
<evidence type="ECO:0000256" key="2">
    <source>
        <dbReference type="PROSITE-ProRule" id="PRU00335"/>
    </source>
</evidence>
<dbReference type="Gene3D" id="1.10.357.10">
    <property type="entry name" value="Tetracycline Repressor, domain 2"/>
    <property type="match status" value="1"/>
</dbReference>
<dbReference type="PANTHER" id="PTHR43479">
    <property type="entry name" value="ACREF/ENVCD OPERON REPRESSOR-RELATED"/>
    <property type="match status" value="1"/>
</dbReference>
<reference evidence="5" key="1">
    <citation type="submission" date="2016-11" db="EMBL/GenBank/DDBJ databases">
        <title>Draft genome sequence of Anoxybacillus sp. strain 103 isolated from the Qarvajar hot spring in Nagorno-Karabach.</title>
        <authorList>
            <person name="Hovhannisyan P."/>
            <person name="Panosyan H."/>
            <person name="Birkeland N.-K."/>
        </authorList>
    </citation>
    <scope>NUCLEOTIDE SEQUENCE [LARGE SCALE GENOMIC DNA]</scope>
    <source>
        <strain evidence="5">103</strain>
    </source>
</reference>
<dbReference type="InterPro" id="IPR036271">
    <property type="entry name" value="Tet_transcr_reg_TetR-rel_C_sf"/>
</dbReference>
<evidence type="ECO:0000313" key="4">
    <source>
        <dbReference type="EMBL" id="OOE00911.1"/>
    </source>
</evidence>
<gene>
    <name evidence="4" type="ORF">BO219_12030</name>
</gene>
<feature type="DNA-binding region" description="H-T-H motif" evidence="2">
    <location>
        <begin position="24"/>
        <end position="43"/>
    </location>
</feature>
<sequence length="183" mass="21013">MTTLDQLKEVSLHHFALRGYEGASLAHTAKDVGIKKQSIYTYFAGKDDLFLQICEDACKFEISMVMEDLVLTKGKPIKNILYNFLEQSMERYAKYDSTKFMLGNAFLPPVHLREQVMSELYSYLDKLEELFIPIFNKVKEAGEISSMIDEEMATAAFLAVLDSLFVEMLYGDAHRLKKRFHAS</sequence>
<dbReference type="GO" id="GO:0003677">
    <property type="term" value="F:DNA binding"/>
    <property type="evidence" value="ECO:0007669"/>
    <property type="project" value="UniProtKB-UniRule"/>
</dbReference>
<proteinExistence type="predicted"/>
<dbReference type="InterPro" id="IPR009057">
    <property type="entry name" value="Homeodomain-like_sf"/>
</dbReference>
<dbReference type="SUPFAM" id="SSF48498">
    <property type="entry name" value="Tetracyclin repressor-like, C-terminal domain"/>
    <property type="match status" value="1"/>
</dbReference>
<feature type="domain" description="HTH tetR-type" evidence="3">
    <location>
        <begin position="1"/>
        <end position="61"/>
    </location>
</feature>
<dbReference type="EMBL" id="MQAD01000026">
    <property type="protein sequence ID" value="OOE00911.1"/>
    <property type="molecule type" value="Genomic_DNA"/>
</dbReference>
<evidence type="ECO:0000259" key="3">
    <source>
        <dbReference type="PROSITE" id="PS50977"/>
    </source>
</evidence>
<dbReference type="InterPro" id="IPR001647">
    <property type="entry name" value="HTH_TetR"/>
</dbReference>
<dbReference type="SUPFAM" id="SSF46689">
    <property type="entry name" value="Homeodomain-like"/>
    <property type="match status" value="1"/>
</dbReference>
<keyword evidence="1 2" id="KW-0238">DNA-binding</keyword>
<protein>
    <recommendedName>
        <fullName evidence="3">HTH tetR-type domain-containing protein</fullName>
    </recommendedName>
</protein>
<evidence type="ECO:0000256" key="1">
    <source>
        <dbReference type="ARBA" id="ARBA00023125"/>
    </source>
</evidence>
<evidence type="ECO:0000313" key="5">
    <source>
        <dbReference type="Proteomes" id="UP000188458"/>
    </source>
</evidence>
<dbReference type="PROSITE" id="PS50977">
    <property type="entry name" value="HTH_TETR_2"/>
    <property type="match status" value="1"/>
</dbReference>
<organism evidence="4 5">
    <name type="scientific">Anoxybacillus kestanbolensis</name>
    <dbReference type="NCBI Taxonomy" id="227476"/>
    <lineage>
        <taxon>Bacteria</taxon>
        <taxon>Bacillati</taxon>
        <taxon>Bacillota</taxon>
        <taxon>Bacilli</taxon>
        <taxon>Bacillales</taxon>
        <taxon>Anoxybacillaceae</taxon>
        <taxon>Anoxybacillus</taxon>
    </lineage>
</organism>
<comment type="caution">
    <text evidence="4">The sequence shown here is derived from an EMBL/GenBank/DDBJ whole genome shotgun (WGS) entry which is preliminary data.</text>
</comment>
<dbReference type="InterPro" id="IPR050624">
    <property type="entry name" value="HTH-type_Tx_Regulator"/>
</dbReference>
<dbReference type="Pfam" id="PF00440">
    <property type="entry name" value="TetR_N"/>
    <property type="match status" value="1"/>
</dbReference>
<accession>A0A1V3FH92</accession>
<keyword evidence="5" id="KW-1185">Reference proteome</keyword>
<name>A0A1V3FH92_9BACL</name>